<comment type="caution">
    <text evidence="1">The sequence shown here is derived from an EMBL/GenBank/DDBJ whole genome shotgun (WGS) entry which is preliminary data.</text>
</comment>
<evidence type="ECO:0000313" key="1">
    <source>
        <dbReference type="EMBL" id="KAG0140762.1"/>
    </source>
</evidence>
<dbReference type="AlphaFoldDB" id="A0A9P6NAJ7"/>
<gene>
    <name evidence="1" type="ORF">CROQUDRAFT_99656</name>
</gene>
<accession>A0A9P6NAJ7</accession>
<organism evidence="1 2">
    <name type="scientific">Cronartium quercuum f. sp. fusiforme G11</name>
    <dbReference type="NCBI Taxonomy" id="708437"/>
    <lineage>
        <taxon>Eukaryota</taxon>
        <taxon>Fungi</taxon>
        <taxon>Dikarya</taxon>
        <taxon>Basidiomycota</taxon>
        <taxon>Pucciniomycotina</taxon>
        <taxon>Pucciniomycetes</taxon>
        <taxon>Pucciniales</taxon>
        <taxon>Coleosporiaceae</taxon>
        <taxon>Cronartium</taxon>
    </lineage>
</organism>
<proteinExistence type="predicted"/>
<dbReference type="OrthoDB" id="2507032at2759"/>
<name>A0A9P6NAJ7_9BASI</name>
<dbReference type="Proteomes" id="UP000886653">
    <property type="component" value="Unassembled WGS sequence"/>
</dbReference>
<evidence type="ECO:0000313" key="2">
    <source>
        <dbReference type="Proteomes" id="UP000886653"/>
    </source>
</evidence>
<dbReference type="EMBL" id="MU167421">
    <property type="protein sequence ID" value="KAG0140762.1"/>
    <property type="molecule type" value="Genomic_DNA"/>
</dbReference>
<protein>
    <submittedName>
        <fullName evidence="1">Uncharacterized protein</fullName>
    </submittedName>
</protein>
<keyword evidence="2" id="KW-1185">Reference proteome</keyword>
<sequence>MACDDMDAHINKLHGYSEWLNAIVTPDNPLTPDDIHAMLLLNSLPAEWLPCVSMLMNES</sequence>
<reference evidence="1" key="1">
    <citation type="submission" date="2013-11" db="EMBL/GenBank/DDBJ databases">
        <title>Genome sequence of the fusiform rust pathogen reveals effectors for host alternation and coevolution with pine.</title>
        <authorList>
            <consortium name="DOE Joint Genome Institute"/>
            <person name="Smith K."/>
            <person name="Pendleton A."/>
            <person name="Kubisiak T."/>
            <person name="Anderson C."/>
            <person name="Salamov A."/>
            <person name="Aerts A."/>
            <person name="Riley R."/>
            <person name="Clum A."/>
            <person name="Lindquist E."/>
            <person name="Ence D."/>
            <person name="Campbell M."/>
            <person name="Kronenberg Z."/>
            <person name="Feau N."/>
            <person name="Dhillon B."/>
            <person name="Hamelin R."/>
            <person name="Burleigh J."/>
            <person name="Smith J."/>
            <person name="Yandell M."/>
            <person name="Nelson C."/>
            <person name="Grigoriev I."/>
            <person name="Davis J."/>
        </authorList>
    </citation>
    <scope>NUCLEOTIDE SEQUENCE</scope>
    <source>
        <strain evidence="1">G11</strain>
    </source>
</reference>